<proteinExistence type="predicted"/>
<dbReference type="AlphaFoldDB" id="A0A1H9ZNM7"/>
<accession>A0A1H9ZNM7</accession>
<reference evidence="4" key="1">
    <citation type="submission" date="2016-10" db="EMBL/GenBank/DDBJ databases">
        <authorList>
            <person name="Varghese N."/>
            <person name="Submissions S."/>
        </authorList>
    </citation>
    <scope>NUCLEOTIDE SEQUENCE [LARGE SCALE GENOMIC DNA]</scope>
    <source>
        <strain evidence="4">DSM 18579</strain>
    </source>
</reference>
<dbReference type="RefSeq" id="WP_093317759.1">
    <property type="nucleotide sequence ID" value="NZ_FOHV01000004.1"/>
</dbReference>
<dbReference type="EMBL" id="FOHV01000004">
    <property type="protein sequence ID" value="SES83329.1"/>
    <property type="molecule type" value="Genomic_DNA"/>
</dbReference>
<dbReference type="Pfam" id="PF01757">
    <property type="entry name" value="Acyl_transf_3"/>
    <property type="match status" value="1"/>
</dbReference>
<keyword evidence="4" id="KW-1185">Reference proteome</keyword>
<feature type="transmembrane region" description="Helical" evidence="1">
    <location>
        <begin position="290"/>
        <end position="309"/>
    </location>
</feature>
<evidence type="ECO:0000313" key="4">
    <source>
        <dbReference type="Proteomes" id="UP000242642"/>
    </source>
</evidence>
<evidence type="ECO:0000256" key="1">
    <source>
        <dbReference type="SAM" id="Phobius"/>
    </source>
</evidence>
<sequence length="320" mass="37290">MRSVGLTVLKTISCFAAVTFYSTNQLCDEKCFLSTTTLGILYFLSIIATPLFFLVNGYADTERAKKGIDWQRVIAVVVIFTFWNIVGLFTFDHVAQNSYFLQSWLLISLASIYLLNPIFTKTLKNENLSLYALFAFVAVMLILDIVSLFRQKTFLGDIPDSFRVWTWYFYYFLGRFLALRKWRLLTKRKAIKRFAILSFLPIFILLYVYEKLIIKFIYKSFNAGYFLDSVFVIAATLCVFVIFDNINIQTKIIKKAFHYIAPTMIGVYILHDAVFYYINKIYPAHNVGLALLYLFTVFILSVLIVRFIMLNRWTAKLISI</sequence>
<dbReference type="OrthoDB" id="6484933at2"/>
<dbReference type="STRING" id="1123402.SAMN02583745_00627"/>
<protein>
    <submittedName>
        <fullName evidence="3">Surface polysaccharide O-acyltransferase, integral membrane enzyme</fullName>
    </submittedName>
</protein>
<feature type="transmembrane region" description="Helical" evidence="1">
    <location>
        <begin position="161"/>
        <end position="178"/>
    </location>
</feature>
<keyword evidence="3" id="KW-0808">Transferase</keyword>
<organism evidence="3 4">
    <name type="scientific">Thorsellia anophelis DSM 18579</name>
    <dbReference type="NCBI Taxonomy" id="1123402"/>
    <lineage>
        <taxon>Bacteria</taxon>
        <taxon>Pseudomonadati</taxon>
        <taxon>Pseudomonadota</taxon>
        <taxon>Gammaproteobacteria</taxon>
        <taxon>Enterobacterales</taxon>
        <taxon>Thorselliaceae</taxon>
        <taxon>Thorsellia</taxon>
    </lineage>
</organism>
<feature type="transmembrane region" description="Helical" evidence="1">
    <location>
        <begin position="128"/>
        <end position="149"/>
    </location>
</feature>
<keyword evidence="3" id="KW-0012">Acyltransferase</keyword>
<dbReference type="Proteomes" id="UP000242642">
    <property type="component" value="Unassembled WGS sequence"/>
</dbReference>
<feature type="transmembrane region" description="Helical" evidence="1">
    <location>
        <begin position="70"/>
        <end position="91"/>
    </location>
</feature>
<evidence type="ECO:0000259" key="2">
    <source>
        <dbReference type="Pfam" id="PF01757"/>
    </source>
</evidence>
<feature type="transmembrane region" description="Helical" evidence="1">
    <location>
        <begin position="40"/>
        <end position="58"/>
    </location>
</feature>
<gene>
    <name evidence="3" type="ORF">SAMN02583745_00627</name>
</gene>
<dbReference type="InterPro" id="IPR002656">
    <property type="entry name" value="Acyl_transf_3_dom"/>
</dbReference>
<keyword evidence="1" id="KW-0472">Membrane</keyword>
<feature type="transmembrane region" description="Helical" evidence="1">
    <location>
        <begin position="97"/>
        <end position="116"/>
    </location>
</feature>
<feature type="domain" description="Acyltransferase 3" evidence="2">
    <location>
        <begin position="6"/>
        <end position="305"/>
    </location>
</feature>
<name>A0A1H9ZNM7_9GAMM</name>
<feature type="transmembrane region" description="Helical" evidence="1">
    <location>
        <begin position="190"/>
        <end position="209"/>
    </location>
</feature>
<keyword evidence="1" id="KW-1133">Transmembrane helix</keyword>
<dbReference type="GO" id="GO:0016747">
    <property type="term" value="F:acyltransferase activity, transferring groups other than amino-acyl groups"/>
    <property type="evidence" value="ECO:0007669"/>
    <property type="project" value="InterPro"/>
</dbReference>
<evidence type="ECO:0000313" key="3">
    <source>
        <dbReference type="EMBL" id="SES83329.1"/>
    </source>
</evidence>
<feature type="transmembrane region" description="Helical" evidence="1">
    <location>
        <begin position="256"/>
        <end position="278"/>
    </location>
</feature>
<keyword evidence="1" id="KW-0812">Transmembrane</keyword>
<feature type="transmembrane region" description="Helical" evidence="1">
    <location>
        <begin position="221"/>
        <end position="244"/>
    </location>
</feature>